<comment type="caution">
    <text evidence="3">The sequence shown here is derived from an EMBL/GenBank/DDBJ whole genome shotgun (WGS) entry which is preliminary data.</text>
</comment>
<reference evidence="3 4" key="1">
    <citation type="submission" date="2013-12" db="EMBL/GenBank/DDBJ databases">
        <title>A Varibaculum cambriense genome reconstructed from a premature infant gut community with otherwise low bacterial novelty that shifts toward anaerobic metabolism during the third week of life.</title>
        <authorList>
            <person name="Brown C.T."/>
            <person name="Sharon I."/>
            <person name="Thomas B.C."/>
            <person name="Castelle C.J."/>
            <person name="Morowitz M.J."/>
            <person name="Banfield J.F."/>
        </authorList>
    </citation>
    <scope>NUCLEOTIDE SEQUENCE [LARGE SCALE GENOMIC DNA]</scope>
    <source>
        <strain evidence="4">DORA_17_25</strain>
    </source>
</reference>
<feature type="domain" description="Ferrous iron transporter FeoA-like" evidence="2">
    <location>
        <begin position="18"/>
        <end position="89"/>
    </location>
</feature>
<protein>
    <recommendedName>
        <fullName evidence="2">Ferrous iron transporter FeoA-like domain-containing protein</fullName>
    </recommendedName>
</protein>
<accession>W1U1V5</accession>
<gene>
    <name evidence="3" type="ORF">Q612_NSC00288G0003</name>
</gene>
<proteinExistence type="predicted"/>
<evidence type="ECO:0000313" key="3">
    <source>
        <dbReference type="EMBL" id="ETI86639.1"/>
    </source>
</evidence>
<dbReference type="InterPro" id="IPR007167">
    <property type="entry name" value="Fe-transptr_FeoA-like"/>
</dbReference>
<evidence type="ECO:0000256" key="1">
    <source>
        <dbReference type="ARBA" id="ARBA00023004"/>
    </source>
</evidence>
<name>W1U1V5_9FIRM</name>
<dbReference type="SMART" id="SM00899">
    <property type="entry name" value="FeoA"/>
    <property type="match status" value="1"/>
</dbReference>
<dbReference type="InterPro" id="IPR038157">
    <property type="entry name" value="FeoA_core_dom"/>
</dbReference>
<dbReference type="InterPro" id="IPR008988">
    <property type="entry name" value="Transcriptional_repressor_C"/>
</dbReference>
<dbReference type="Pfam" id="PF04023">
    <property type="entry name" value="FeoA"/>
    <property type="match status" value="1"/>
</dbReference>
<dbReference type="Gene3D" id="2.30.30.90">
    <property type="match status" value="1"/>
</dbReference>
<dbReference type="GO" id="GO:0046914">
    <property type="term" value="F:transition metal ion binding"/>
    <property type="evidence" value="ECO:0007669"/>
    <property type="project" value="InterPro"/>
</dbReference>
<keyword evidence="1" id="KW-0408">Iron</keyword>
<dbReference type="InterPro" id="IPR052713">
    <property type="entry name" value="FeoA"/>
</dbReference>
<organism evidence="3 4">
    <name type="scientific">Negativicoccus succinicivorans DORA_17_25</name>
    <dbReference type="NCBI Taxonomy" id="1403945"/>
    <lineage>
        <taxon>Bacteria</taxon>
        <taxon>Bacillati</taxon>
        <taxon>Bacillota</taxon>
        <taxon>Negativicutes</taxon>
        <taxon>Veillonellales</taxon>
        <taxon>Veillonellaceae</taxon>
        <taxon>Negativicoccus</taxon>
    </lineage>
</organism>
<sequence length="90" mass="9807">MYLYILYLHIEFFGGEGMTLADLRPGDTAIVTGLAQTNMKRRLQDLGLIDGTPVTCIGVSPLGDPKAFAVRGTVIAIRETDSRHVTVRSD</sequence>
<dbReference type="EMBL" id="AZMC01000288">
    <property type="protein sequence ID" value="ETI86639.1"/>
    <property type="molecule type" value="Genomic_DNA"/>
</dbReference>
<dbReference type="Proteomes" id="UP000018840">
    <property type="component" value="Unassembled WGS sequence"/>
</dbReference>
<dbReference type="PANTHER" id="PTHR42954">
    <property type="entry name" value="FE(2+) TRANSPORT PROTEIN A"/>
    <property type="match status" value="1"/>
</dbReference>
<evidence type="ECO:0000259" key="2">
    <source>
        <dbReference type="SMART" id="SM00899"/>
    </source>
</evidence>
<dbReference type="AlphaFoldDB" id="W1U1V5"/>
<dbReference type="SUPFAM" id="SSF50037">
    <property type="entry name" value="C-terminal domain of transcriptional repressors"/>
    <property type="match status" value="1"/>
</dbReference>
<dbReference type="PANTHER" id="PTHR42954:SF2">
    <property type="entry name" value="FE(2+) TRANSPORT PROTEIN A"/>
    <property type="match status" value="1"/>
</dbReference>
<evidence type="ECO:0000313" key="4">
    <source>
        <dbReference type="Proteomes" id="UP000018840"/>
    </source>
</evidence>